<evidence type="ECO:0000259" key="2">
    <source>
        <dbReference type="PROSITE" id="PS50181"/>
    </source>
</evidence>
<dbReference type="InterPro" id="IPR032675">
    <property type="entry name" value="LRR_dom_sf"/>
</dbReference>
<evidence type="ECO:0000256" key="1">
    <source>
        <dbReference type="ARBA" id="ARBA00022786"/>
    </source>
</evidence>
<evidence type="ECO:0000313" key="4">
    <source>
        <dbReference type="Proteomes" id="UP000663879"/>
    </source>
</evidence>
<dbReference type="InterPro" id="IPR036047">
    <property type="entry name" value="F-box-like_dom_sf"/>
</dbReference>
<dbReference type="Pfam" id="PF12937">
    <property type="entry name" value="F-box-like"/>
    <property type="match status" value="1"/>
</dbReference>
<evidence type="ECO:0000313" key="3">
    <source>
        <dbReference type="EMBL" id="CAF0834416.1"/>
    </source>
</evidence>
<dbReference type="SMART" id="SM00367">
    <property type="entry name" value="LRR_CC"/>
    <property type="match status" value="15"/>
</dbReference>
<dbReference type="OrthoDB" id="61560at2759"/>
<dbReference type="Pfam" id="PF25372">
    <property type="entry name" value="DUF7885"/>
    <property type="match status" value="2"/>
</dbReference>
<feature type="domain" description="F-box" evidence="2">
    <location>
        <begin position="232"/>
        <end position="278"/>
    </location>
</feature>
<dbReference type="Gene3D" id="3.80.10.10">
    <property type="entry name" value="Ribonuclease Inhibitor"/>
    <property type="match status" value="4"/>
</dbReference>
<dbReference type="SMART" id="SM00256">
    <property type="entry name" value="FBOX"/>
    <property type="match status" value="1"/>
</dbReference>
<name>A0A813UVC7_9BILA</name>
<dbReference type="GO" id="GO:0031146">
    <property type="term" value="P:SCF-dependent proteasomal ubiquitin-dependent protein catabolic process"/>
    <property type="evidence" value="ECO:0007669"/>
    <property type="project" value="TreeGrafter"/>
</dbReference>
<sequence length="785" mass="89884">MASILKLLQTVDPKTRQYIRFFKLSEIYESLISGLTIVRPDDYIQWLIEQLEVLQTNGIRDVKWDMFIPDELKPLQKPIDETTLSYIFNVLDEMLEPTPDMIEKAYNHYNKKLLIKVYYALRRYYVLRVLKKKSFENKMKLAVSYHTRKLNGHIFKEWLEWMRYRKDRQAIAYAKISRILIVSHSRLIIQQWHVASKEARQTREYFENRLQRLERGEAVDDSDTLFSNGEARDDISMLPRQAAIKIFSYLSITDLYRASRVCRSWKMIASSNILWSRLDLYSIKDKLTDKLISSIIQKSRPYLIHLNVRGAFKLTQNGFVTISGCRNIQDLNLSDCKNLNDDMVNIITTGCMVLIYLNLAFNDALTDSSIRSLSKNCKNLQYLSLAFCTKLTDKGFSYLNGGEGLKKLVYLDLSGCTHVTPVGTSYLAQFCSNLETIKINNFNGLNDRHMRFCNVLGRLTEIVILDSPNLTDESFKYIAQSKFLKKLKIASNKNITDQSLKAISKNCTELKYVSLIDCEKVNDICLKYLSQLRGLIVLNLADCIRISDMGIKYLADGSCANKVRELNLTNCLRIGNQSMISLVRKCTNLAYLSLCYCEQIEKDGIDLVGAIENLVSIDLSGCHCGDNSLKGIANPNLRNASFSGCKDITDLGLQKFCNQCPNLETLDLSDCYQLTDNSIKSLAFCCKFMMNLNLSGCTMLTDMSIQYLSGVCAYLKILDISNCHLIGDKSLKYLRRGCKYLETLVIMNCIGISKESIEKLQKNIPFIEHESKSHSSFSNSSYMFT</sequence>
<dbReference type="PANTHER" id="PTHR13318:SF275">
    <property type="entry name" value="F-BOX DOMAIN-CONTAINING PROTEIN"/>
    <property type="match status" value="1"/>
</dbReference>
<dbReference type="AlphaFoldDB" id="A0A813UVC7"/>
<dbReference type="InterPro" id="IPR006553">
    <property type="entry name" value="Leu-rich_rpt_Cys-con_subtyp"/>
</dbReference>
<dbReference type="GO" id="GO:0019005">
    <property type="term" value="C:SCF ubiquitin ligase complex"/>
    <property type="evidence" value="ECO:0007669"/>
    <property type="project" value="TreeGrafter"/>
</dbReference>
<dbReference type="SUPFAM" id="SSF81383">
    <property type="entry name" value="F-box domain"/>
    <property type="match status" value="1"/>
</dbReference>
<dbReference type="InterPro" id="IPR001611">
    <property type="entry name" value="Leu-rich_rpt"/>
</dbReference>
<proteinExistence type="predicted"/>
<dbReference type="InterPro" id="IPR057207">
    <property type="entry name" value="FBXL15_LRR"/>
</dbReference>
<accession>A0A813UVC7</accession>
<protein>
    <recommendedName>
        <fullName evidence="2">F-box domain-containing protein</fullName>
    </recommendedName>
</protein>
<dbReference type="InterPro" id="IPR001810">
    <property type="entry name" value="F-box_dom"/>
</dbReference>
<dbReference type="EMBL" id="CAJNOC010001094">
    <property type="protein sequence ID" value="CAF0834416.1"/>
    <property type="molecule type" value="Genomic_DNA"/>
</dbReference>
<dbReference type="PROSITE" id="PS50181">
    <property type="entry name" value="FBOX"/>
    <property type="match status" value="1"/>
</dbReference>
<keyword evidence="1" id="KW-0833">Ubl conjugation pathway</keyword>
<gene>
    <name evidence="3" type="ORF">OXX778_LOCUS8131</name>
</gene>
<dbReference type="PANTHER" id="PTHR13318">
    <property type="entry name" value="PARTNER OF PAIRED, ISOFORM B-RELATED"/>
    <property type="match status" value="1"/>
</dbReference>
<dbReference type="Gene3D" id="1.20.1280.50">
    <property type="match status" value="1"/>
</dbReference>
<organism evidence="3 4">
    <name type="scientific">Brachionus calyciflorus</name>
    <dbReference type="NCBI Taxonomy" id="104777"/>
    <lineage>
        <taxon>Eukaryota</taxon>
        <taxon>Metazoa</taxon>
        <taxon>Spiralia</taxon>
        <taxon>Gnathifera</taxon>
        <taxon>Rotifera</taxon>
        <taxon>Eurotatoria</taxon>
        <taxon>Monogononta</taxon>
        <taxon>Pseudotrocha</taxon>
        <taxon>Ploima</taxon>
        <taxon>Brachionidae</taxon>
        <taxon>Brachionus</taxon>
    </lineage>
</organism>
<dbReference type="Pfam" id="PF13516">
    <property type="entry name" value="LRR_6"/>
    <property type="match status" value="1"/>
</dbReference>
<reference evidence="3" key="1">
    <citation type="submission" date="2021-02" db="EMBL/GenBank/DDBJ databases">
        <authorList>
            <person name="Nowell W R."/>
        </authorList>
    </citation>
    <scope>NUCLEOTIDE SEQUENCE</scope>
    <source>
        <strain evidence="3">Ploen Becks lab</strain>
    </source>
</reference>
<comment type="caution">
    <text evidence="3">The sequence shown here is derived from an EMBL/GenBank/DDBJ whole genome shotgun (WGS) entry which is preliminary data.</text>
</comment>
<dbReference type="Proteomes" id="UP000663879">
    <property type="component" value="Unassembled WGS sequence"/>
</dbReference>
<dbReference type="SUPFAM" id="SSF52047">
    <property type="entry name" value="RNI-like"/>
    <property type="match status" value="1"/>
</dbReference>
<keyword evidence="4" id="KW-1185">Reference proteome</keyword>